<dbReference type="Proteomes" id="UP001153678">
    <property type="component" value="Unassembled WGS sequence"/>
</dbReference>
<evidence type="ECO:0000313" key="2">
    <source>
        <dbReference type="Proteomes" id="UP001153678"/>
    </source>
</evidence>
<reference evidence="1" key="1">
    <citation type="submission" date="2022-08" db="EMBL/GenBank/DDBJ databases">
        <authorList>
            <person name="Kallberg Y."/>
            <person name="Tangrot J."/>
            <person name="Rosling A."/>
        </authorList>
    </citation>
    <scope>NUCLEOTIDE SEQUENCE</scope>
    <source>
        <strain evidence="1">Wild A</strain>
    </source>
</reference>
<dbReference type="EMBL" id="CAMKVN010002277">
    <property type="protein sequence ID" value="CAI2180381.1"/>
    <property type="molecule type" value="Genomic_DNA"/>
</dbReference>
<organism evidence="1 2">
    <name type="scientific">Funneliformis geosporum</name>
    <dbReference type="NCBI Taxonomy" id="1117311"/>
    <lineage>
        <taxon>Eukaryota</taxon>
        <taxon>Fungi</taxon>
        <taxon>Fungi incertae sedis</taxon>
        <taxon>Mucoromycota</taxon>
        <taxon>Glomeromycotina</taxon>
        <taxon>Glomeromycetes</taxon>
        <taxon>Glomerales</taxon>
        <taxon>Glomeraceae</taxon>
        <taxon>Funneliformis</taxon>
    </lineage>
</organism>
<gene>
    <name evidence="1" type="ORF">FWILDA_LOCUS9554</name>
</gene>
<keyword evidence="2" id="KW-1185">Reference proteome</keyword>
<evidence type="ECO:0000313" key="1">
    <source>
        <dbReference type="EMBL" id="CAI2180381.1"/>
    </source>
</evidence>
<protein>
    <submittedName>
        <fullName evidence="1">8847_t:CDS:1</fullName>
    </submittedName>
</protein>
<proteinExistence type="predicted"/>
<name>A0A9W4SSX8_9GLOM</name>
<accession>A0A9W4SSX8</accession>
<sequence>MKDTTLSLAIKILRGLKERIILECWDNEAEYHPSMNQTIHKLSYDNKHNRKLTIK</sequence>
<dbReference type="AlphaFoldDB" id="A0A9W4SSX8"/>
<comment type="caution">
    <text evidence="1">The sequence shown here is derived from an EMBL/GenBank/DDBJ whole genome shotgun (WGS) entry which is preliminary data.</text>
</comment>